<dbReference type="InterPro" id="IPR011042">
    <property type="entry name" value="6-blade_b-propeller_TolB-like"/>
</dbReference>
<reference evidence="2 3" key="1">
    <citation type="submission" date="2018-06" db="EMBL/GenBank/DDBJ databases">
        <title>Comparative genomics of Brasilonema spp. strains.</title>
        <authorList>
            <person name="Alvarenga D.O."/>
            <person name="Fiore M.F."/>
            <person name="Varani A.M."/>
        </authorList>
    </citation>
    <scope>NUCLEOTIDE SEQUENCE [LARGE SCALE GENOMIC DNA]</scope>
    <source>
        <strain evidence="2 3">SPC951</strain>
    </source>
</reference>
<dbReference type="Gene3D" id="2.120.10.30">
    <property type="entry name" value="TolB, C-terminal domain"/>
    <property type="match status" value="1"/>
</dbReference>
<comment type="similarity">
    <text evidence="1">Belongs to the TolB family.</text>
</comment>
<evidence type="ECO:0000313" key="2">
    <source>
        <dbReference type="EMBL" id="NMG21975.1"/>
    </source>
</evidence>
<dbReference type="EMBL" id="QMEB01000210">
    <property type="protein sequence ID" value="NMG21975.1"/>
    <property type="molecule type" value="Genomic_DNA"/>
</dbReference>
<protein>
    <submittedName>
        <fullName evidence="2">Calcium-binding protein</fullName>
    </submittedName>
</protein>
<evidence type="ECO:0000256" key="1">
    <source>
        <dbReference type="ARBA" id="ARBA00009820"/>
    </source>
</evidence>
<organism evidence="2 3">
    <name type="scientific">Brasilonema bromeliae SPC951</name>
    <dbReference type="NCBI Taxonomy" id="385972"/>
    <lineage>
        <taxon>Bacteria</taxon>
        <taxon>Bacillati</taxon>
        <taxon>Cyanobacteriota</taxon>
        <taxon>Cyanophyceae</taxon>
        <taxon>Nostocales</taxon>
        <taxon>Scytonemataceae</taxon>
        <taxon>Brasilonema</taxon>
        <taxon>Bromeliae group (in: Brasilonema)</taxon>
    </lineage>
</organism>
<dbReference type="InterPro" id="IPR011659">
    <property type="entry name" value="WD40"/>
</dbReference>
<accession>A0ABX1PBX6</accession>
<keyword evidence="3" id="KW-1185">Reference proteome</keyword>
<evidence type="ECO:0000313" key="3">
    <source>
        <dbReference type="Proteomes" id="UP000718564"/>
    </source>
</evidence>
<name>A0ABX1PBX6_9CYAN</name>
<dbReference type="Pfam" id="PF07676">
    <property type="entry name" value="PD40"/>
    <property type="match status" value="3"/>
</dbReference>
<dbReference type="Proteomes" id="UP000718564">
    <property type="component" value="Unassembled WGS sequence"/>
</dbReference>
<gene>
    <name evidence="2" type="ORF">DP116_21985</name>
</gene>
<sequence>MGTNLTEISSLTLVSVADDGTQGNNYSRKPTISADGRFVAFYSAANNLVAGDTNNSSDIFVRDLLTGTTTRVSVADDGTQGNNNSSNPAISADGRFVAFDSTASNLVAGDTNNTSDIFVRDLLTGTTTRVSVADDGTQGNGFSYTPAISADGRFVAFESSASNLVAGDTNNISDI</sequence>
<dbReference type="PANTHER" id="PTHR36842">
    <property type="entry name" value="PROTEIN TOLB HOMOLOG"/>
    <property type="match status" value="1"/>
</dbReference>
<proteinExistence type="inferred from homology"/>
<comment type="caution">
    <text evidence="2">The sequence shown here is derived from an EMBL/GenBank/DDBJ whole genome shotgun (WGS) entry which is preliminary data.</text>
</comment>
<feature type="non-terminal residue" evidence="2">
    <location>
        <position position="175"/>
    </location>
</feature>
<dbReference type="PANTHER" id="PTHR36842:SF2">
    <property type="entry name" value="SLR0505 PROTEIN"/>
    <property type="match status" value="1"/>
</dbReference>
<dbReference type="SUPFAM" id="SSF82171">
    <property type="entry name" value="DPP6 N-terminal domain-like"/>
    <property type="match status" value="1"/>
</dbReference>